<dbReference type="SUPFAM" id="SSF51182">
    <property type="entry name" value="RmlC-like cupins"/>
    <property type="match status" value="1"/>
</dbReference>
<dbReference type="CDD" id="cd02228">
    <property type="entry name" value="cupin_EutQ"/>
    <property type="match status" value="1"/>
</dbReference>
<name>A0A2W5UAJ4_9BACT</name>
<dbReference type="InterPro" id="IPR014710">
    <property type="entry name" value="RmlC-like_jellyroll"/>
</dbReference>
<organism evidence="1 2">
    <name type="scientific">Archangium gephyra</name>
    <dbReference type="NCBI Taxonomy" id="48"/>
    <lineage>
        <taxon>Bacteria</taxon>
        <taxon>Pseudomonadati</taxon>
        <taxon>Myxococcota</taxon>
        <taxon>Myxococcia</taxon>
        <taxon>Myxococcales</taxon>
        <taxon>Cystobacterineae</taxon>
        <taxon>Archangiaceae</taxon>
        <taxon>Archangium</taxon>
    </lineage>
</organism>
<evidence type="ECO:0000313" key="2">
    <source>
        <dbReference type="Proteomes" id="UP000249061"/>
    </source>
</evidence>
<dbReference type="InterPro" id="IPR011051">
    <property type="entry name" value="RmlC_Cupin_sf"/>
</dbReference>
<dbReference type="Proteomes" id="UP000249061">
    <property type="component" value="Unassembled WGS sequence"/>
</dbReference>
<dbReference type="Pfam" id="PF06249">
    <property type="entry name" value="EutQ"/>
    <property type="match status" value="1"/>
</dbReference>
<dbReference type="PANTHER" id="PTHR36169">
    <property type="entry name" value="ETHANOLAMINE UTILIZATION PROTEIN EUTQ"/>
    <property type="match status" value="1"/>
</dbReference>
<dbReference type="Gene3D" id="2.60.120.10">
    <property type="entry name" value="Jelly Rolls"/>
    <property type="match status" value="1"/>
</dbReference>
<proteinExistence type="predicted"/>
<accession>A0A2W5UAJ4</accession>
<evidence type="ECO:0008006" key="3">
    <source>
        <dbReference type="Google" id="ProtNLM"/>
    </source>
</evidence>
<gene>
    <name evidence="1" type="ORF">DI536_31455</name>
</gene>
<dbReference type="EMBL" id="QFQP01000041">
    <property type="protein sequence ID" value="PZR05978.1"/>
    <property type="molecule type" value="Genomic_DNA"/>
</dbReference>
<reference evidence="1 2" key="1">
    <citation type="submission" date="2017-08" db="EMBL/GenBank/DDBJ databases">
        <title>Infants hospitalized years apart are colonized by the same room-sourced microbial strains.</title>
        <authorList>
            <person name="Brooks B."/>
            <person name="Olm M.R."/>
            <person name="Firek B.A."/>
            <person name="Baker R."/>
            <person name="Thomas B.C."/>
            <person name="Morowitz M.J."/>
            <person name="Banfield J.F."/>
        </authorList>
    </citation>
    <scope>NUCLEOTIDE SEQUENCE [LARGE SCALE GENOMIC DNA]</scope>
    <source>
        <strain evidence="1">S2_003_000_R2_14</strain>
    </source>
</reference>
<comment type="caution">
    <text evidence="1">The sequence shown here is derived from an EMBL/GenBank/DDBJ whole genome shotgun (WGS) entry which is preliminary data.</text>
</comment>
<dbReference type="InterPro" id="IPR010424">
    <property type="entry name" value="EutQ"/>
</dbReference>
<protein>
    <recommendedName>
        <fullName evidence="3">Ethanolamine utilization protein EutQ</fullName>
    </recommendedName>
</protein>
<dbReference type="PANTHER" id="PTHR36169:SF1">
    <property type="entry name" value="ACETATE KINASE EUTQ"/>
    <property type="match status" value="1"/>
</dbReference>
<dbReference type="AlphaFoldDB" id="A0A2W5UAJ4"/>
<sequence length="192" mass="20502">MGRVCGWADVLPADLRLARATFRRVTKKLLTAEDVEREAKAGTKTLFAPRAEVLVTPSAWSAAHELGVAINQDSNGAAGVKVVRGGSVKLERFAAAGDGKNVQLKDVVTAADRSPMSAGFMAWSAADSFAWELTYDEVDYVLEGELHVKIDGRVIEAGAGDVVFIPRGSRIVFGTPSSVRLFYVTHPAAWAG</sequence>
<evidence type="ECO:0000313" key="1">
    <source>
        <dbReference type="EMBL" id="PZR05978.1"/>
    </source>
</evidence>